<feature type="region of interest" description="Disordered" evidence="1">
    <location>
        <begin position="1"/>
        <end position="91"/>
    </location>
</feature>
<name>E0QTL5_9ACTO</name>
<organism evidence="2 3">
    <name type="scientific">Mobiluncus mulieris ATCC 35239</name>
    <dbReference type="NCBI Taxonomy" id="871571"/>
    <lineage>
        <taxon>Bacteria</taxon>
        <taxon>Bacillati</taxon>
        <taxon>Actinomycetota</taxon>
        <taxon>Actinomycetes</taxon>
        <taxon>Actinomycetales</taxon>
        <taxon>Actinomycetaceae</taxon>
        <taxon>Mobiluncus</taxon>
    </lineage>
</organism>
<gene>
    <name evidence="2" type="ORF">HMPREF0580_2230</name>
</gene>
<keyword evidence="3" id="KW-1185">Reference proteome</keyword>
<comment type="caution">
    <text evidence="2">The sequence shown here is derived from an EMBL/GenBank/DDBJ whole genome shotgun (WGS) entry which is preliminary data.</text>
</comment>
<feature type="region of interest" description="Disordered" evidence="1">
    <location>
        <begin position="138"/>
        <end position="192"/>
    </location>
</feature>
<evidence type="ECO:0000313" key="3">
    <source>
        <dbReference type="Proteomes" id="UP000003045"/>
    </source>
</evidence>
<feature type="compositionally biased region" description="Polar residues" evidence="1">
    <location>
        <begin position="47"/>
        <end position="79"/>
    </location>
</feature>
<evidence type="ECO:0000256" key="1">
    <source>
        <dbReference type="SAM" id="MobiDB-lite"/>
    </source>
</evidence>
<dbReference type="Proteomes" id="UP000003045">
    <property type="component" value="Unassembled WGS sequence"/>
</dbReference>
<feature type="compositionally biased region" description="Low complexity" evidence="1">
    <location>
        <begin position="1"/>
        <end position="19"/>
    </location>
</feature>
<proteinExistence type="predicted"/>
<dbReference type="HOGENOM" id="CLU_1413766_0_0_11"/>
<reference evidence="2" key="1">
    <citation type="submission" date="2010-08" db="EMBL/GenBank/DDBJ databases">
        <authorList>
            <person name="Muzny D."/>
            <person name="Qin X."/>
            <person name="Deng J."/>
            <person name="Jiang H."/>
            <person name="Liu Y."/>
            <person name="Qu J."/>
            <person name="Song X.-Z."/>
            <person name="Zhang L."/>
            <person name="Thornton R."/>
            <person name="Coyle M."/>
            <person name="Francisco L."/>
            <person name="Jackson L."/>
            <person name="Javaid M."/>
            <person name="Korchina V."/>
            <person name="Kovar C."/>
            <person name="Mata R."/>
            <person name="Mathew T."/>
            <person name="Ngo R."/>
            <person name="Nguyen L."/>
            <person name="Nguyen N."/>
            <person name="Okwuonu G."/>
            <person name="Ongeri F."/>
            <person name="Pham C."/>
            <person name="Simmons D."/>
            <person name="Wilczek-Boney K."/>
            <person name="Hale W."/>
            <person name="Jakkamsetti A."/>
            <person name="Pham P."/>
            <person name="Ruth R."/>
            <person name="San Lucas F."/>
            <person name="Warren J."/>
            <person name="Zhang J."/>
            <person name="Zhao Z."/>
            <person name="Zhou C."/>
            <person name="Zhu D."/>
            <person name="Lee S."/>
            <person name="Bess C."/>
            <person name="Blankenburg K."/>
            <person name="Forbes L."/>
            <person name="Fu Q."/>
            <person name="Gubbala S."/>
            <person name="Hirani K."/>
            <person name="Jayaseelan J.C."/>
            <person name="Lara F."/>
            <person name="Munidasa M."/>
            <person name="Palculict T."/>
            <person name="Patil S."/>
            <person name="Pu L.-L."/>
            <person name="Saada N."/>
            <person name="Tang L."/>
            <person name="Weissenberger G."/>
            <person name="Zhu Y."/>
            <person name="Hemphill L."/>
            <person name="Shang Y."/>
            <person name="Youmans B."/>
            <person name="Ayvaz T."/>
            <person name="Ross M."/>
            <person name="Santibanez J."/>
            <person name="Aqrawi P."/>
            <person name="Gross S."/>
            <person name="Joshi V."/>
            <person name="Fowler G."/>
            <person name="Nazareth L."/>
            <person name="Reid J."/>
            <person name="Worley K."/>
            <person name="Petrosino J."/>
            <person name="Highlander S."/>
            <person name="Gibbs R."/>
        </authorList>
    </citation>
    <scope>NUCLEOTIDE SEQUENCE [LARGE SCALE GENOMIC DNA]</scope>
    <source>
        <strain evidence="2">ATCC 35239</strain>
    </source>
</reference>
<dbReference type="EMBL" id="AEET01000048">
    <property type="protein sequence ID" value="EFM45059.1"/>
    <property type="molecule type" value="Genomic_DNA"/>
</dbReference>
<evidence type="ECO:0000313" key="2">
    <source>
        <dbReference type="EMBL" id="EFM45059.1"/>
    </source>
</evidence>
<dbReference type="AlphaFoldDB" id="E0QTL5"/>
<sequence>MSTTGSSGNTTDSSGVSDSPGSKGCTNASTSGVAVGSGSTIAPVSIDASTGSSGKTSVAGGTTSGCAVTATGSSDSTETLPAAGVGSVDSEGLGSGVVPLAAAITLKPGIAAASGSLANGKGRCDPCSNATIARSAMARQSKPALASSEGSTSGSGRAGNSLRPFAPATFRASSSSSSGTLGSWEGKETPLA</sequence>
<feature type="compositionally biased region" description="Low complexity" evidence="1">
    <location>
        <begin position="28"/>
        <end position="40"/>
    </location>
</feature>
<accession>E0QTL5</accession>
<protein>
    <submittedName>
        <fullName evidence="2">Uncharacterized protein</fullName>
    </submittedName>
</protein>